<proteinExistence type="predicted"/>
<dbReference type="AlphaFoldDB" id="A0A3Q3K5U7"/>
<keyword evidence="1" id="KW-0403">Intermediate filament</keyword>
<evidence type="ECO:0000256" key="1">
    <source>
        <dbReference type="ARBA" id="ARBA00022754"/>
    </source>
</evidence>
<dbReference type="Proteomes" id="UP000261600">
    <property type="component" value="Unplaced"/>
</dbReference>
<feature type="domain" description="IF rod" evidence="4">
    <location>
        <begin position="83"/>
        <end position="221"/>
    </location>
</feature>
<sequence length="221" mass="23772">MATNFSTRSMVKTYTSSSSLLGIGGGGGQVSSMKAGSVCAGAGGYGVRISSVGGGPSSGFGGGYSFPVSYSMSGMDDSLIGNEKLTMKNLNDRLATYIAKVHSLEKANAELELKIMQFVENKVSPKTRDHSAFFATISDVTCKVTRAIRLNLDNASLAAGDFRTKYKNELAMRQSAEADITAFKRALGELNLAKTDLSMQIDELKEELIYLKKTHEERLRP</sequence>
<dbReference type="GO" id="GO:0005882">
    <property type="term" value="C:intermediate filament"/>
    <property type="evidence" value="ECO:0007669"/>
    <property type="project" value="UniProtKB-KW"/>
</dbReference>
<name>A0A3Q3K5U7_MONAL</name>
<keyword evidence="2 3" id="KW-0175">Coiled coil</keyword>
<dbReference type="Gene3D" id="1.20.5.1160">
    <property type="entry name" value="Vasodilator-stimulated phosphoprotein"/>
    <property type="match status" value="1"/>
</dbReference>
<feature type="coiled-coil region" evidence="3">
    <location>
        <begin position="87"/>
        <end position="121"/>
    </location>
</feature>
<evidence type="ECO:0000259" key="4">
    <source>
        <dbReference type="PROSITE" id="PS51842"/>
    </source>
</evidence>
<dbReference type="PANTHER" id="PTHR23239:SF367">
    <property type="entry name" value="KERATIN 15-RELATED"/>
    <property type="match status" value="1"/>
</dbReference>
<evidence type="ECO:0000256" key="2">
    <source>
        <dbReference type="ARBA" id="ARBA00023054"/>
    </source>
</evidence>
<keyword evidence="6" id="KW-1185">Reference proteome</keyword>
<dbReference type="InterPro" id="IPR039008">
    <property type="entry name" value="IF_rod_dom"/>
</dbReference>
<dbReference type="GO" id="GO:0005198">
    <property type="term" value="F:structural molecule activity"/>
    <property type="evidence" value="ECO:0007669"/>
    <property type="project" value="InterPro"/>
</dbReference>
<dbReference type="STRING" id="43700.ENSMALP00000028370"/>
<accession>A0A3Q3K5U7</accession>
<dbReference type="SUPFAM" id="SSF64593">
    <property type="entry name" value="Intermediate filament protein, coiled coil region"/>
    <property type="match status" value="1"/>
</dbReference>
<evidence type="ECO:0000256" key="3">
    <source>
        <dbReference type="SAM" id="Coils"/>
    </source>
</evidence>
<dbReference type="PRINTS" id="PR01248">
    <property type="entry name" value="TYPE1KERATIN"/>
</dbReference>
<evidence type="ECO:0000313" key="5">
    <source>
        <dbReference type="Ensembl" id="ENSMALP00000028370.1"/>
    </source>
</evidence>
<dbReference type="Pfam" id="PF00038">
    <property type="entry name" value="Filament"/>
    <property type="match status" value="1"/>
</dbReference>
<reference evidence="5" key="2">
    <citation type="submission" date="2025-09" db="UniProtKB">
        <authorList>
            <consortium name="Ensembl"/>
        </authorList>
    </citation>
    <scope>IDENTIFICATION</scope>
</reference>
<dbReference type="PANTHER" id="PTHR23239">
    <property type="entry name" value="INTERMEDIATE FILAMENT"/>
    <property type="match status" value="1"/>
</dbReference>
<organism evidence="5 6">
    <name type="scientific">Monopterus albus</name>
    <name type="common">Swamp eel</name>
    <dbReference type="NCBI Taxonomy" id="43700"/>
    <lineage>
        <taxon>Eukaryota</taxon>
        <taxon>Metazoa</taxon>
        <taxon>Chordata</taxon>
        <taxon>Craniata</taxon>
        <taxon>Vertebrata</taxon>
        <taxon>Euteleostomi</taxon>
        <taxon>Actinopterygii</taxon>
        <taxon>Neopterygii</taxon>
        <taxon>Teleostei</taxon>
        <taxon>Neoteleostei</taxon>
        <taxon>Acanthomorphata</taxon>
        <taxon>Anabantaria</taxon>
        <taxon>Synbranchiformes</taxon>
        <taxon>Synbranchidae</taxon>
        <taxon>Monopterus</taxon>
    </lineage>
</organism>
<dbReference type="SMART" id="SM01391">
    <property type="entry name" value="Filament"/>
    <property type="match status" value="1"/>
</dbReference>
<reference evidence="5" key="1">
    <citation type="submission" date="2025-08" db="UniProtKB">
        <authorList>
            <consortium name="Ensembl"/>
        </authorList>
    </citation>
    <scope>IDENTIFICATION</scope>
</reference>
<feature type="coiled-coil region" evidence="3">
    <location>
        <begin position="187"/>
        <end position="214"/>
    </location>
</feature>
<evidence type="ECO:0000313" key="6">
    <source>
        <dbReference type="Proteomes" id="UP000261600"/>
    </source>
</evidence>
<dbReference type="InterPro" id="IPR002957">
    <property type="entry name" value="Keratin_I"/>
</dbReference>
<dbReference type="Ensembl" id="ENSMALT00000028888.1">
    <property type="protein sequence ID" value="ENSMALP00000028370.1"/>
    <property type="gene ID" value="ENSMALG00000019661.1"/>
</dbReference>
<dbReference type="PROSITE" id="PS51842">
    <property type="entry name" value="IF_ROD_2"/>
    <property type="match status" value="1"/>
</dbReference>
<protein>
    <recommendedName>
        <fullName evidence="4">IF rod domain-containing protein</fullName>
    </recommendedName>
</protein>